<evidence type="ECO:0000313" key="5">
    <source>
        <dbReference type="EMBL" id="CAE4604939.1"/>
    </source>
</evidence>
<dbReference type="GO" id="GO:0004312">
    <property type="term" value="F:fatty acid synthase activity"/>
    <property type="evidence" value="ECO:0007669"/>
    <property type="project" value="TreeGrafter"/>
</dbReference>
<comment type="similarity">
    <text evidence="3">Belongs to the thiolase-like superfamily. Beta-ketoacyl-ACP synthases family.</text>
</comment>
<proteinExistence type="inferred from homology"/>
<protein>
    <recommendedName>
        <fullName evidence="4">Ketosynthase family 3 (KS3) domain-containing protein</fullName>
    </recommendedName>
</protein>
<sequence length="1166" mass="128283">MAIVAASKKVDLDISKDNVPPEVLGLRISEALSVKGFCVLAPDIDERRLETVQADIDALDKQGCFVQPPEPILEGLLSMAGSARIAEIELPEGEDPDEGSEGASVRYFDKLMTEMSLTVAPYLPNLQMEVKSRTTGIIHEAGMPPSEGPELDEDTCAKWVTVFAHHAIMCIWALGPGQGTLELQPFDDESNGYAVPMKPGTFVLLRADALSHRFSASGKAYCLTCWLQRDSRASKHRDNTTLEITPCCRALEDWADEKIKEYKESFPDEQARINLPRHWELVMNHTNFVGQHISVRTCSIKQVAAFDPNAWAGSFVPGIDMMSEIPLMRFSLDQHYDANPEAWNWNKINVRHGSFIEGVELFDNALFRISRAEAAGMDPGHRMTMETGYEALVRDGYKISTIMNTRGGVYVANPPPSEWGMAEKDCISSGVCGGGGSIACGRFSFVHGLKGPCISVDVEAASSLVAANFCATNLSRTGKWEPIPYGLVQSWNLMLHPIFLVHASAGGRTCPAGRCFCFDASANGFVRGEGAISLVLKAMTSVVDGQVVVNDGSFLGALAASAVNQSGKRAHITAPDGTAMQEVVYEAVRQAEISPLDVDAVELASDAVVLFDALEVAATAKAYRPEGMPGVQETCPISILCAKSNFGNQLEAVGLCTLLRTLLGMHWGVHFSEQHLRLLNPHIDIEVCNRPAYISSEAMEFRMASSYVGVTNRSVAGTNCHCILWGQVSDSECSILPEPTFKRDKIIFWPEGGGQLEDDSIARRGYQIVGTFNGWEPENMSSDGGGIYSATVVMGENRWERFQILLDSDARRVLYPSYDRLTPSTKGAPVAGPDEVFHSDSWTIDARPYLMEENAIVSSGSTGLLDRQDEGRPGDRFKVRLAVKGKWRMVDWENLDQDQAEPSTSVPPGTYQISGSWNHGELQSMTADPAMPGLFTAEVKLLTGGVSMFQIIRNRDWGQAIYPDVPGADSTSPVLGPEEQLGCSWAIEGKVGDVFQVSFQRAIEGGGDEQKVTWAYVRNEELTKPEWDIFRRTLFFVVGTWDEQTSIHRMHWTGEYYQFYVQLGARAKESFKIFQHGSRLKCIYPGTPDANPFEKHELRGPDNLSAGLMWTIGSHQSDDAEPGKRYEIRLRVNEDDSTPEKLDWIPMRGLEGLEDAKGRGFLVAGM</sequence>
<dbReference type="InterPro" id="IPR030834">
    <property type="entry name" value="PKS_assoc_dom"/>
</dbReference>
<keyword evidence="1" id="KW-0596">Phosphopantetheine</keyword>
<reference evidence="5" key="1">
    <citation type="submission" date="2021-01" db="EMBL/GenBank/DDBJ databases">
        <authorList>
            <person name="Corre E."/>
            <person name="Pelletier E."/>
            <person name="Niang G."/>
            <person name="Scheremetjew M."/>
            <person name="Finn R."/>
            <person name="Kale V."/>
            <person name="Holt S."/>
            <person name="Cochrane G."/>
            <person name="Meng A."/>
            <person name="Brown T."/>
            <person name="Cohen L."/>
        </authorList>
    </citation>
    <scope>NUCLEOTIDE SEQUENCE</scope>
    <source>
        <strain evidence="5">CCMP3105</strain>
    </source>
</reference>
<dbReference type="InterPro" id="IPR016039">
    <property type="entry name" value="Thiolase-like"/>
</dbReference>
<dbReference type="Pfam" id="PF00109">
    <property type="entry name" value="ketoacyl-synt"/>
    <property type="match status" value="1"/>
</dbReference>
<dbReference type="CDD" id="cd00833">
    <property type="entry name" value="PKS"/>
    <property type="match status" value="1"/>
</dbReference>
<accession>A0A7S4R6G5</accession>
<dbReference type="GO" id="GO:0006633">
    <property type="term" value="P:fatty acid biosynthetic process"/>
    <property type="evidence" value="ECO:0007669"/>
    <property type="project" value="TreeGrafter"/>
</dbReference>
<dbReference type="InterPro" id="IPR020841">
    <property type="entry name" value="PKS_Beta-ketoAc_synthase_dom"/>
</dbReference>
<dbReference type="PROSITE" id="PS52004">
    <property type="entry name" value="KS3_2"/>
    <property type="match status" value="1"/>
</dbReference>
<dbReference type="Gene3D" id="3.40.47.10">
    <property type="match status" value="1"/>
</dbReference>
<dbReference type="PANTHER" id="PTHR43775">
    <property type="entry name" value="FATTY ACID SYNTHASE"/>
    <property type="match status" value="1"/>
</dbReference>
<name>A0A7S4R6G5_9DINO</name>
<dbReference type="AlphaFoldDB" id="A0A7S4R6G5"/>
<dbReference type="InterPro" id="IPR050091">
    <property type="entry name" value="PKS_NRPS_Biosynth_Enz"/>
</dbReference>
<keyword evidence="3" id="KW-0808">Transferase</keyword>
<evidence type="ECO:0000256" key="1">
    <source>
        <dbReference type="ARBA" id="ARBA00022450"/>
    </source>
</evidence>
<evidence type="ECO:0000259" key="4">
    <source>
        <dbReference type="PROSITE" id="PS52004"/>
    </source>
</evidence>
<gene>
    <name evidence="5" type="ORF">AMON00008_LOCUS30901</name>
</gene>
<keyword evidence="2" id="KW-0597">Phosphoprotein</keyword>
<dbReference type="SUPFAM" id="SSF53901">
    <property type="entry name" value="Thiolase-like"/>
    <property type="match status" value="1"/>
</dbReference>
<feature type="domain" description="Ketosynthase family 3 (KS3)" evidence="4">
    <location>
        <begin position="285"/>
        <end position="726"/>
    </location>
</feature>
<dbReference type="Pfam" id="PF02801">
    <property type="entry name" value="Ketoacyl-synt_C"/>
    <property type="match status" value="1"/>
</dbReference>
<dbReference type="NCBIfam" id="TIGR04556">
    <property type="entry name" value="PKS_assoc"/>
    <property type="match status" value="1"/>
</dbReference>
<dbReference type="InterPro" id="IPR014030">
    <property type="entry name" value="Ketoacyl_synth_N"/>
</dbReference>
<evidence type="ECO:0000256" key="3">
    <source>
        <dbReference type="RuleBase" id="RU003694"/>
    </source>
</evidence>
<evidence type="ECO:0000256" key="2">
    <source>
        <dbReference type="ARBA" id="ARBA00022553"/>
    </source>
</evidence>
<organism evidence="5">
    <name type="scientific">Alexandrium monilatum</name>
    <dbReference type="NCBI Taxonomy" id="311494"/>
    <lineage>
        <taxon>Eukaryota</taxon>
        <taxon>Sar</taxon>
        <taxon>Alveolata</taxon>
        <taxon>Dinophyceae</taxon>
        <taxon>Gonyaulacales</taxon>
        <taxon>Pyrocystaceae</taxon>
        <taxon>Alexandrium</taxon>
    </lineage>
</organism>
<dbReference type="PANTHER" id="PTHR43775:SF37">
    <property type="entry name" value="SI:DKEY-61P9.11"/>
    <property type="match status" value="1"/>
</dbReference>
<dbReference type="InterPro" id="IPR014031">
    <property type="entry name" value="Ketoacyl_synth_C"/>
</dbReference>
<dbReference type="SMART" id="SM00825">
    <property type="entry name" value="PKS_KS"/>
    <property type="match status" value="1"/>
</dbReference>
<dbReference type="EMBL" id="HBNR01044412">
    <property type="protein sequence ID" value="CAE4604939.1"/>
    <property type="molecule type" value="Transcribed_RNA"/>
</dbReference>